<evidence type="ECO:0000313" key="4">
    <source>
        <dbReference type="Proteomes" id="UP000032417"/>
    </source>
</evidence>
<reference evidence="3 4" key="1">
    <citation type="submission" date="2014-08" db="EMBL/GenBank/DDBJ databases">
        <authorList>
            <person name="Wibberg D."/>
        </authorList>
    </citation>
    <scope>NUCLEOTIDE SEQUENCE [LARGE SCALE GENOMIC DNA]</scope>
    <source>
        <strain evidence="4">ING2-E5B</strain>
    </source>
</reference>
<dbReference type="Proteomes" id="UP000032417">
    <property type="component" value="Chromosome 1"/>
</dbReference>
<dbReference type="InterPro" id="IPR045670">
    <property type="entry name" value="DUF5916"/>
</dbReference>
<feature type="signal peptide" evidence="1">
    <location>
        <begin position="1"/>
        <end position="23"/>
    </location>
</feature>
<accession>A0A098BXE2</accession>
<keyword evidence="4" id="KW-1185">Reference proteome</keyword>
<evidence type="ECO:0000256" key="1">
    <source>
        <dbReference type="SAM" id="SignalP"/>
    </source>
</evidence>
<dbReference type="Pfam" id="PF19313">
    <property type="entry name" value="DUF5916"/>
    <property type="match status" value="2"/>
</dbReference>
<dbReference type="STRING" id="1562970.ING2E5B_0567"/>
<dbReference type="CDD" id="cd09618">
    <property type="entry name" value="CBM9_like_2"/>
    <property type="match status" value="1"/>
</dbReference>
<protein>
    <recommendedName>
        <fullName evidence="2">DUF5916 domain-containing protein</fullName>
    </recommendedName>
</protein>
<keyword evidence="1" id="KW-0732">Signal</keyword>
<organism evidence="3 4">
    <name type="scientific">Fermentimonas caenicola</name>
    <dbReference type="NCBI Taxonomy" id="1562970"/>
    <lineage>
        <taxon>Bacteria</taxon>
        <taxon>Pseudomonadati</taxon>
        <taxon>Bacteroidota</taxon>
        <taxon>Bacteroidia</taxon>
        <taxon>Bacteroidales</taxon>
        <taxon>Dysgonomonadaceae</taxon>
        <taxon>Fermentimonas</taxon>
    </lineage>
</organism>
<dbReference type="AlphaFoldDB" id="A0A098BXE2"/>
<dbReference type="HOGENOM" id="CLU_016090_1_0_10"/>
<dbReference type="SUPFAM" id="SSF49344">
    <property type="entry name" value="CBD9-like"/>
    <property type="match status" value="1"/>
</dbReference>
<feature type="domain" description="DUF5916" evidence="2">
    <location>
        <begin position="389"/>
        <end position="641"/>
    </location>
</feature>
<dbReference type="KEGG" id="pbt:ING2E5B_0567"/>
<evidence type="ECO:0000259" key="2">
    <source>
        <dbReference type="Pfam" id="PF19313"/>
    </source>
</evidence>
<name>A0A098BXE2_9BACT</name>
<dbReference type="PATRIC" id="fig|1562970.3.peg.564"/>
<proteinExistence type="predicted"/>
<feature type="chain" id="PRO_5001932942" description="DUF5916 domain-containing protein" evidence="1">
    <location>
        <begin position="24"/>
        <end position="734"/>
    </location>
</feature>
<evidence type="ECO:0000313" key="3">
    <source>
        <dbReference type="EMBL" id="CEA15334.1"/>
    </source>
</evidence>
<dbReference type="Gene3D" id="2.60.40.1190">
    <property type="match status" value="1"/>
</dbReference>
<feature type="domain" description="DUF5916" evidence="2">
    <location>
        <begin position="260"/>
        <end position="361"/>
    </location>
</feature>
<gene>
    <name evidence="3" type="ORF">ING2E5B_0567</name>
</gene>
<sequence>MKSLKNLIIALSISLISWGSVYAQDTRSNENGEESVQIVLADTVGINIQNKNFVYVAKKMKGEITLDGVLDEEDWLNANQMENFRLVTPVDSGYPYQKSTGMITYDDKALYIATIFYDTIPGKRIMESFRRDYRFNYNDNLLTVFDTFRDQTNAYTFGSSPSGAIWDGIVTGSETNLNWDSKIEVEVKNYSDKWITEIKVPFRSLRYPKDSKVWYVNFGRLDLKTNQKSAWAPVPRQFPHASPAYTGVLIFDEPLPEPRLNFSLIPYVLGGYHRDFEANEEAGYRKSFGFDAKIGFTTSTNLDLTYNPDFAQVEVDQQQMNLDRFELFFPEKRQFFLENQDLFSEYGQYDITPFFSRRIGLDAPVLGGARFTGKIGNDFRLGFMHMVTDQTSMMPTRNYSVLSMQQKIFSRSNISFMFVNKEYSGSDQFNRVAALDYNMASNNNVWTGKFFYHRSFRPGNPDKQYAQGAYINYNKRNIKLELRQAAVGKNFLAETGYVRRNNYILFNPEAQYTFVPNKLVVAHGPFIDMEAYYSHEYEKLDHVYEAGYFVNFDGNTTVTTGISDNYVKLMEDFDPTHVSNVYLPAGSEYDFLLWFGRIETSPRRPLNGTLQYSKGEFFNGHGDMIETNIAYRYQPYINFSLNTVYTNLRLPQPFTNQQFWLVGPKLDITFSPKVYLTTFVQYNEQVNNTNVNIRLQWRYKPVSDLFIVYTDNYFADTRDVRNRALVLKLTYWWN</sequence>
<dbReference type="EMBL" id="LN515532">
    <property type="protein sequence ID" value="CEA15334.1"/>
    <property type="molecule type" value="Genomic_DNA"/>
</dbReference>